<evidence type="ECO:0000313" key="14">
    <source>
        <dbReference type="EMBL" id="SFH73317.1"/>
    </source>
</evidence>
<dbReference type="OrthoDB" id="4488at2157"/>
<dbReference type="PIRSF" id="PIRSF036497">
    <property type="entry name" value="HDH_short"/>
    <property type="match status" value="1"/>
</dbReference>
<gene>
    <name evidence="14" type="ORF">SAMN04488066_12219</name>
</gene>
<dbReference type="InterPro" id="IPR005106">
    <property type="entry name" value="Asp/hSer_DH_NAD-bd"/>
</dbReference>
<reference evidence="14 15" key="1">
    <citation type="submission" date="2016-10" db="EMBL/GenBank/DDBJ databases">
        <authorList>
            <person name="Varghese N."/>
            <person name="Submissions S."/>
        </authorList>
    </citation>
    <scope>NUCLEOTIDE SEQUENCE [LARGE SCALE GENOMIC DNA]</scope>
    <source>
        <strain evidence="14 15">CGMCC 1.6377</strain>
    </source>
</reference>
<dbReference type="NCBIfam" id="NF004976">
    <property type="entry name" value="PRK06349.1"/>
    <property type="match status" value="1"/>
</dbReference>
<evidence type="ECO:0000256" key="9">
    <source>
        <dbReference type="ARBA" id="ARBA00023167"/>
    </source>
</evidence>
<evidence type="ECO:0000256" key="2">
    <source>
        <dbReference type="ARBA" id="ARBA00005062"/>
    </source>
</evidence>
<keyword evidence="6" id="KW-0028">Amino-acid biosynthesis</keyword>
<dbReference type="AlphaFoldDB" id="A0A1I3CFN8"/>
<dbReference type="GO" id="GO:0009086">
    <property type="term" value="P:methionine biosynthetic process"/>
    <property type="evidence" value="ECO:0007669"/>
    <property type="project" value="UniProtKB-KW"/>
</dbReference>
<evidence type="ECO:0000256" key="11">
    <source>
        <dbReference type="PIRSR" id="PIRSR036497-2"/>
    </source>
</evidence>
<keyword evidence="11" id="KW-0521">NADP</keyword>
<evidence type="ECO:0000256" key="5">
    <source>
        <dbReference type="ARBA" id="ARBA00013376"/>
    </source>
</evidence>
<dbReference type="InterPro" id="IPR001342">
    <property type="entry name" value="HDH_cat"/>
</dbReference>
<dbReference type="PANTHER" id="PTHR43331">
    <property type="entry name" value="HOMOSERINE DEHYDROGENASE"/>
    <property type="match status" value="1"/>
</dbReference>
<dbReference type="Pfam" id="PF00742">
    <property type="entry name" value="Homoserine_dh"/>
    <property type="match status" value="1"/>
</dbReference>
<protein>
    <recommendedName>
        <fullName evidence="5">Homoserine dehydrogenase</fullName>
        <ecNumber evidence="4">1.1.1.3</ecNumber>
    </recommendedName>
</protein>
<dbReference type="PANTHER" id="PTHR43331:SF1">
    <property type="entry name" value="HOMOSERINE DEHYDROGENASE"/>
    <property type="match status" value="1"/>
</dbReference>
<feature type="active site" description="Proton donor" evidence="10">
    <location>
        <position position="215"/>
    </location>
</feature>
<dbReference type="Gene3D" id="3.40.50.720">
    <property type="entry name" value="NAD(P)-binding Rossmann-like Domain"/>
    <property type="match status" value="1"/>
</dbReference>
<dbReference type="InterPro" id="IPR022697">
    <property type="entry name" value="HDH_short"/>
</dbReference>
<dbReference type="InterPro" id="IPR036291">
    <property type="entry name" value="NAD(P)-bd_dom_sf"/>
</dbReference>
<keyword evidence="7" id="KW-0791">Threonine biosynthesis</keyword>
<name>A0A1I3CFN8_9EURY</name>
<evidence type="ECO:0000313" key="15">
    <source>
        <dbReference type="Proteomes" id="UP000323537"/>
    </source>
</evidence>
<dbReference type="UniPathway" id="UPA00051">
    <property type="reaction ID" value="UER00465"/>
</dbReference>
<keyword evidence="8" id="KW-0560">Oxidoreductase</keyword>
<dbReference type="EC" id="1.1.1.3" evidence="4"/>
<keyword evidence="15" id="KW-1185">Reference proteome</keyword>
<dbReference type="Pfam" id="PF03447">
    <property type="entry name" value="NAD_binding_3"/>
    <property type="match status" value="1"/>
</dbReference>
<proteinExistence type="inferred from homology"/>
<dbReference type="EMBL" id="FOPZ01000022">
    <property type="protein sequence ID" value="SFH73317.1"/>
    <property type="molecule type" value="Genomic_DNA"/>
</dbReference>
<dbReference type="RefSeq" id="WP_149785459.1">
    <property type="nucleotide sequence ID" value="NZ_BAAADP010000003.1"/>
</dbReference>
<dbReference type="PROSITE" id="PS01042">
    <property type="entry name" value="HOMOSER_DHGENASE"/>
    <property type="match status" value="1"/>
</dbReference>
<dbReference type="GO" id="GO:0050661">
    <property type="term" value="F:NADP binding"/>
    <property type="evidence" value="ECO:0007669"/>
    <property type="project" value="InterPro"/>
</dbReference>
<dbReference type="UniPathway" id="UPA00050">
    <property type="reaction ID" value="UER00063"/>
</dbReference>
<feature type="domain" description="Homoserine dehydrogenase catalytic" evidence="12">
    <location>
        <begin position="150"/>
        <end position="328"/>
    </location>
</feature>
<evidence type="ECO:0000256" key="8">
    <source>
        <dbReference type="ARBA" id="ARBA00023002"/>
    </source>
</evidence>
<dbReference type="Gene3D" id="3.30.360.10">
    <property type="entry name" value="Dihydrodipicolinate Reductase, domain 2"/>
    <property type="match status" value="1"/>
</dbReference>
<evidence type="ECO:0000256" key="7">
    <source>
        <dbReference type="ARBA" id="ARBA00022697"/>
    </source>
</evidence>
<dbReference type="FunFam" id="3.30.360.10:FF:000005">
    <property type="entry name" value="Homoserine dehydrogenase"/>
    <property type="match status" value="1"/>
</dbReference>
<dbReference type="SUPFAM" id="SSF51735">
    <property type="entry name" value="NAD(P)-binding Rossmann-fold domains"/>
    <property type="match status" value="1"/>
</dbReference>
<evidence type="ECO:0000256" key="3">
    <source>
        <dbReference type="ARBA" id="ARBA00006753"/>
    </source>
</evidence>
<dbReference type="SUPFAM" id="SSF55347">
    <property type="entry name" value="Glyceraldehyde-3-phosphate dehydrogenase-like, C-terminal domain"/>
    <property type="match status" value="1"/>
</dbReference>
<organism evidence="14 15">
    <name type="scientific">Halorubrum aquaticum</name>
    <dbReference type="NCBI Taxonomy" id="387340"/>
    <lineage>
        <taxon>Archaea</taxon>
        <taxon>Methanobacteriati</taxon>
        <taxon>Methanobacteriota</taxon>
        <taxon>Stenosarchaea group</taxon>
        <taxon>Halobacteria</taxon>
        <taxon>Halobacteriales</taxon>
        <taxon>Haloferacaceae</taxon>
        <taxon>Halorubrum</taxon>
    </lineage>
</organism>
<dbReference type="GO" id="GO:0009088">
    <property type="term" value="P:threonine biosynthetic process"/>
    <property type="evidence" value="ECO:0007669"/>
    <property type="project" value="UniProtKB-UniPathway"/>
</dbReference>
<evidence type="ECO:0000256" key="4">
    <source>
        <dbReference type="ARBA" id="ARBA00013213"/>
    </source>
</evidence>
<comment type="pathway">
    <text evidence="1">Amino-acid biosynthesis; L-threonine biosynthesis; L-threonine from L-aspartate: step 3/5.</text>
</comment>
<evidence type="ECO:0000256" key="1">
    <source>
        <dbReference type="ARBA" id="ARBA00005056"/>
    </source>
</evidence>
<sequence>MRLAVIGAGAVGRSVVELAGEYGHEVVAVADSSSAVVADASSDSSAGNGLGVDAEAIVTRKAETGIVGDGDPADALAADYDVLVEATPTTLGDAEPGFSHVRTALERDRHVVLANKGPVAERYGDLQALAADSAGDVRFEATVGGAIPAVSTVEDIEPGHVTAVRGVLNGTANFILTRMAAEGLDYDHVLSEAQDLGVAEADPSFDVDGTDAALKCVILANVLSFGGADDPADAREFSLEDASVEGIRDVPGSVLRLAAEDGRTVRLIGEATGETVRVAPRLVHENGTLAVSGTQNIVQIETTHAGRLNISGRGAGGPETASAILGDVGRLG</sequence>
<dbReference type="InterPro" id="IPR019811">
    <property type="entry name" value="HDH_CS"/>
</dbReference>
<dbReference type="GO" id="GO:0004412">
    <property type="term" value="F:homoserine dehydrogenase activity"/>
    <property type="evidence" value="ECO:0007669"/>
    <property type="project" value="UniProtKB-EC"/>
</dbReference>
<keyword evidence="9" id="KW-0486">Methionine biosynthesis</keyword>
<dbReference type="Proteomes" id="UP000323537">
    <property type="component" value="Unassembled WGS sequence"/>
</dbReference>
<evidence type="ECO:0000259" key="12">
    <source>
        <dbReference type="Pfam" id="PF00742"/>
    </source>
</evidence>
<comment type="pathway">
    <text evidence="2">Amino-acid biosynthesis; L-methionine biosynthesis via de novo pathway; L-homoserine from L-aspartate: step 3/3.</text>
</comment>
<feature type="binding site" evidence="11">
    <location>
        <position position="116"/>
    </location>
    <ligand>
        <name>NADPH</name>
        <dbReference type="ChEBI" id="CHEBI:57783"/>
    </ligand>
</feature>
<accession>A0A1I3CFN8</accession>
<feature type="binding site" evidence="11">
    <location>
        <begin position="7"/>
        <end position="12"/>
    </location>
    <ligand>
        <name>NADP(+)</name>
        <dbReference type="ChEBI" id="CHEBI:58349"/>
    </ligand>
</feature>
<evidence type="ECO:0000259" key="13">
    <source>
        <dbReference type="Pfam" id="PF03447"/>
    </source>
</evidence>
<evidence type="ECO:0000256" key="6">
    <source>
        <dbReference type="ARBA" id="ARBA00022605"/>
    </source>
</evidence>
<comment type="similarity">
    <text evidence="3">Belongs to the homoserine dehydrogenase family.</text>
</comment>
<evidence type="ECO:0000256" key="10">
    <source>
        <dbReference type="PIRSR" id="PIRSR036497-1"/>
    </source>
</evidence>
<feature type="domain" description="Aspartate/homoserine dehydrogenase NAD-binding" evidence="13">
    <location>
        <begin position="7"/>
        <end position="140"/>
    </location>
</feature>
<feature type="binding site" evidence="11">
    <location>
        <position position="200"/>
    </location>
    <ligand>
        <name>L-homoserine</name>
        <dbReference type="ChEBI" id="CHEBI:57476"/>
    </ligand>
</feature>